<evidence type="ECO:0000256" key="5">
    <source>
        <dbReference type="SAM" id="MobiDB-lite"/>
    </source>
</evidence>
<evidence type="ECO:0000313" key="8">
    <source>
        <dbReference type="EMBL" id="GER52263.1"/>
    </source>
</evidence>
<dbReference type="InterPro" id="IPR006044">
    <property type="entry name" value="11S_seedstore_pln"/>
</dbReference>
<dbReference type="InterPro" id="IPR014710">
    <property type="entry name" value="RmlC-like_jellyroll"/>
</dbReference>
<dbReference type="PANTHER" id="PTHR31189:SF76">
    <property type="entry name" value="11S GLOBULIN SUBUNIT BETA-LIKE"/>
    <property type="match status" value="1"/>
</dbReference>
<reference evidence="9" key="1">
    <citation type="journal article" date="2019" name="Curr. Biol.">
        <title>Genome Sequence of Striga asiatica Provides Insight into the Evolution of Plant Parasitism.</title>
        <authorList>
            <person name="Yoshida S."/>
            <person name="Kim S."/>
            <person name="Wafula E.K."/>
            <person name="Tanskanen J."/>
            <person name="Kim Y.M."/>
            <person name="Honaas L."/>
            <person name="Yang Z."/>
            <person name="Spallek T."/>
            <person name="Conn C.E."/>
            <person name="Ichihashi Y."/>
            <person name="Cheong K."/>
            <person name="Cui S."/>
            <person name="Der J.P."/>
            <person name="Gundlach H."/>
            <person name="Jiao Y."/>
            <person name="Hori C."/>
            <person name="Ishida J.K."/>
            <person name="Kasahara H."/>
            <person name="Kiba T."/>
            <person name="Kim M.S."/>
            <person name="Koo N."/>
            <person name="Laohavisit A."/>
            <person name="Lee Y.H."/>
            <person name="Lumba S."/>
            <person name="McCourt P."/>
            <person name="Mortimer J.C."/>
            <person name="Mutuku J.M."/>
            <person name="Nomura T."/>
            <person name="Sasaki-Sekimoto Y."/>
            <person name="Seto Y."/>
            <person name="Wang Y."/>
            <person name="Wakatake T."/>
            <person name="Sakakibara H."/>
            <person name="Demura T."/>
            <person name="Yamaguchi S."/>
            <person name="Yoneyama K."/>
            <person name="Manabe R.I."/>
            <person name="Nelson D.C."/>
            <person name="Schulman A.H."/>
            <person name="Timko M.P."/>
            <person name="dePamphilis C.W."/>
            <person name="Choi D."/>
            <person name="Shirasu K."/>
        </authorList>
    </citation>
    <scope>NUCLEOTIDE SEQUENCE [LARGE SCALE GENOMIC DNA]</scope>
    <source>
        <strain evidence="9">cv. UVA1</strain>
    </source>
</reference>
<dbReference type="SUPFAM" id="SSF51182">
    <property type="entry name" value="RmlC-like cupins"/>
    <property type="match status" value="1"/>
</dbReference>
<protein>
    <submittedName>
        <fullName evidence="8">11S seed storage globulin B</fullName>
    </submittedName>
</protein>
<feature type="region of interest" description="Disordered" evidence="5">
    <location>
        <begin position="148"/>
        <end position="176"/>
    </location>
</feature>
<dbReference type="AlphaFoldDB" id="A0A5A7R397"/>
<comment type="caution">
    <text evidence="8">The sequence shown here is derived from an EMBL/GenBank/DDBJ whole genome shotgun (WGS) entry which is preliminary data.</text>
</comment>
<feature type="domain" description="Cupin type-1" evidence="7">
    <location>
        <begin position="79"/>
        <end position="291"/>
    </location>
</feature>
<feature type="region of interest" description="Disordered" evidence="5">
    <location>
        <begin position="238"/>
        <end position="266"/>
    </location>
</feature>
<keyword evidence="9" id="KW-1185">Reference proteome</keyword>
<dbReference type="EMBL" id="BKCP01010181">
    <property type="protein sequence ID" value="GER52263.1"/>
    <property type="molecule type" value="Genomic_DNA"/>
</dbReference>
<organism evidence="8 9">
    <name type="scientific">Striga asiatica</name>
    <name type="common">Asiatic witchweed</name>
    <name type="synonym">Buchnera asiatica</name>
    <dbReference type="NCBI Taxonomy" id="4170"/>
    <lineage>
        <taxon>Eukaryota</taxon>
        <taxon>Viridiplantae</taxon>
        <taxon>Streptophyta</taxon>
        <taxon>Embryophyta</taxon>
        <taxon>Tracheophyta</taxon>
        <taxon>Spermatophyta</taxon>
        <taxon>Magnoliopsida</taxon>
        <taxon>eudicotyledons</taxon>
        <taxon>Gunneridae</taxon>
        <taxon>Pentapetalae</taxon>
        <taxon>asterids</taxon>
        <taxon>lamiids</taxon>
        <taxon>Lamiales</taxon>
        <taxon>Orobanchaceae</taxon>
        <taxon>Buchnereae</taxon>
        <taxon>Striga</taxon>
    </lineage>
</organism>
<dbReference type="InterPro" id="IPR006045">
    <property type="entry name" value="Cupin_1"/>
</dbReference>
<evidence type="ECO:0000256" key="2">
    <source>
        <dbReference type="ARBA" id="ARBA00022761"/>
    </source>
</evidence>
<proteinExistence type="inferred from homology"/>
<evidence type="ECO:0000256" key="1">
    <source>
        <dbReference type="ARBA" id="ARBA00007178"/>
    </source>
</evidence>
<dbReference type="InterPro" id="IPR050253">
    <property type="entry name" value="Seed_Storage-Functional"/>
</dbReference>
<comment type="similarity">
    <text evidence="1">Belongs to the 11S seed storage protein (globulins) family.</text>
</comment>
<dbReference type="PRINTS" id="PR00439">
    <property type="entry name" value="11SGLOBULIN"/>
</dbReference>
<feature type="signal peptide" evidence="6">
    <location>
        <begin position="1"/>
        <end position="23"/>
    </location>
</feature>
<dbReference type="Proteomes" id="UP000325081">
    <property type="component" value="Unassembled WGS sequence"/>
</dbReference>
<evidence type="ECO:0000313" key="9">
    <source>
        <dbReference type="Proteomes" id="UP000325081"/>
    </source>
</evidence>
<dbReference type="CDD" id="cd02243">
    <property type="entry name" value="cupin_11S_legumin_C"/>
    <property type="match status" value="1"/>
</dbReference>
<keyword evidence="6" id="KW-0732">Signal</keyword>
<dbReference type="SMART" id="SM00835">
    <property type="entry name" value="Cupin_1"/>
    <property type="match status" value="2"/>
</dbReference>
<name>A0A5A7R397_STRAF</name>
<dbReference type="GO" id="GO:0045735">
    <property type="term" value="F:nutrient reservoir activity"/>
    <property type="evidence" value="ECO:0007669"/>
    <property type="project" value="UniProtKB-KW"/>
</dbReference>
<feature type="chain" id="PRO_5022772127" evidence="6">
    <location>
        <begin position="24"/>
        <end position="499"/>
    </location>
</feature>
<dbReference type="CDD" id="cd02242">
    <property type="entry name" value="cupin_11S_legumin_N"/>
    <property type="match status" value="1"/>
</dbReference>
<evidence type="ECO:0000259" key="7">
    <source>
        <dbReference type="SMART" id="SM00835"/>
    </source>
</evidence>
<dbReference type="Gene3D" id="2.60.120.10">
    <property type="entry name" value="Jelly Rolls"/>
    <property type="match status" value="2"/>
</dbReference>
<keyword evidence="4" id="KW-1015">Disulfide bond</keyword>
<accession>A0A5A7R397</accession>
<evidence type="ECO:0000256" key="3">
    <source>
        <dbReference type="ARBA" id="ARBA00023129"/>
    </source>
</evidence>
<evidence type="ECO:0000256" key="6">
    <source>
        <dbReference type="SAM" id="SignalP"/>
    </source>
</evidence>
<keyword evidence="3" id="KW-0708">Seed storage protein</keyword>
<sequence>MANKAMALSLLILSLSSLLGSMAQLETHQEQLFQSLRNQQQHRLRAKTPCHIQQLQAREPTHKHEYEVGSTESGMPMAKSLRAPEFSLSATQSSQRASFCLTTLMSLSLFISSKFQTLVDLIHFMGLLLGSGIQGTVIPGCTETYKSGSSSYSASESEREQGQGEGRQGRRVKDRHQKLRRFRQGDILALQPGITNWAYNDGDTPIISVSILDVASEANQLDLEFRKFFLAGNPQATRCQGRHQEEEPYSGQQSKRGEQEGEDEQQQSNIFAGFEQEFLAEALNVDPDIIRWLQGKENNMGAIIRTESLGLVLPEWGSHEKEREGGYANGLKIRENIDNPSKADVYNPRAGRVTRLNGHKLPILNYLRLSADRGVLYKVGYLYLFACKFEIVRKFRIQVVGNNGNMVYDEEIQEGQLLVVPQNFATVKKAGENGFEWIAFRTNHKAMIGQLAGRLSAIQAMPEEVLMNAYSSISREDARSLNNSREEATLLSPSESRSA</sequence>
<gene>
    <name evidence="8" type="ORF">STAS_29698</name>
</gene>
<dbReference type="OrthoDB" id="1903982at2759"/>
<dbReference type="Pfam" id="PF00190">
    <property type="entry name" value="Cupin_1"/>
    <property type="match status" value="2"/>
</dbReference>
<dbReference type="InterPro" id="IPR011051">
    <property type="entry name" value="RmlC_Cupin_sf"/>
</dbReference>
<evidence type="ECO:0000256" key="4">
    <source>
        <dbReference type="ARBA" id="ARBA00023157"/>
    </source>
</evidence>
<keyword evidence="2" id="KW-0758">Storage protein</keyword>
<dbReference type="PANTHER" id="PTHR31189">
    <property type="entry name" value="OS03G0336100 PROTEIN-RELATED"/>
    <property type="match status" value="1"/>
</dbReference>
<feature type="domain" description="Cupin type-1" evidence="7">
    <location>
        <begin position="335"/>
        <end position="479"/>
    </location>
</feature>